<protein>
    <recommendedName>
        <fullName evidence="3">DUF4367 domain-containing protein</fullName>
    </recommendedName>
</protein>
<keyword evidence="2" id="KW-1185">Reference proteome</keyword>
<accession>A0ABY5FKL1</accession>
<dbReference type="Proteomes" id="UP001060325">
    <property type="component" value="Chromosome"/>
</dbReference>
<evidence type="ECO:0000313" key="1">
    <source>
        <dbReference type="EMBL" id="UTT42067.1"/>
    </source>
</evidence>
<reference evidence="1" key="1">
    <citation type="submission" date="2022-07" db="EMBL/GenBank/DDBJ databases">
        <title>Complete genome of CX2.</title>
        <authorList>
            <person name="Cao G."/>
        </authorList>
    </citation>
    <scope>NUCLEOTIDE SEQUENCE</scope>
    <source>
        <strain evidence="1">CX2</strain>
    </source>
</reference>
<dbReference type="RefSeq" id="WP_255176714.1">
    <property type="nucleotide sequence ID" value="NZ_CP101462.1"/>
</dbReference>
<dbReference type="PROSITE" id="PS51257">
    <property type="entry name" value="PROKAR_LIPOPROTEIN"/>
    <property type="match status" value="1"/>
</dbReference>
<gene>
    <name evidence="1" type="ORF">NMQ00_10930</name>
</gene>
<evidence type="ECO:0008006" key="3">
    <source>
        <dbReference type="Google" id="ProtNLM"/>
    </source>
</evidence>
<proteinExistence type="predicted"/>
<organism evidence="1 2">
    <name type="scientific">Exiguobacterium aurantiacum</name>
    <dbReference type="NCBI Taxonomy" id="33987"/>
    <lineage>
        <taxon>Bacteria</taxon>
        <taxon>Bacillati</taxon>
        <taxon>Bacillota</taxon>
        <taxon>Bacilli</taxon>
        <taxon>Bacillales</taxon>
        <taxon>Bacillales Family XII. Incertae Sedis</taxon>
        <taxon>Exiguobacterium</taxon>
    </lineage>
</organism>
<sequence length="259" mass="28989">MRRIGIVLGLAVIGLSGCVAERAEPTESKITVSVNKEEIDSTVSDVEETTAKEVFGSMIEDVPKGTTRLLDAVTAQYTLQYTDGTSERPSRDGVIYETVIDDLGLIAIKLPNRDDSFGVFNYSRDEEWALHGIQNVTIPETAEKVRHGLDLPEEELFVTHFEMNQLERPVEMWTLYDETQRITILSTDAFSVADGELIERRDVSNERYRLDQPEGRGLFYVDQGKLIVLTGDVSEEVLLNLSDSLPEASSADFPLKNQE</sequence>
<evidence type="ECO:0000313" key="2">
    <source>
        <dbReference type="Proteomes" id="UP001060325"/>
    </source>
</evidence>
<dbReference type="EMBL" id="CP101462">
    <property type="protein sequence ID" value="UTT42067.1"/>
    <property type="molecule type" value="Genomic_DNA"/>
</dbReference>
<name>A0ABY5FKL1_9BACL</name>